<gene>
    <name evidence="1" type="ORF">PSON_ATCC_30995.1.T0180071</name>
</gene>
<dbReference type="Proteomes" id="UP000692954">
    <property type="component" value="Unassembled WGS sequence"/>
</dbReference>
<name>A0A8S1L7Z7_9CILI</name>
<evidence type="ECO:0000313" key="2">
    <source>
        <dbReference type="Proteomes" id="UP000692954"/>
    </source>
</evidence>
<sequence length="347" mass="39769">MFNSSQYCIFDGHQNSQIQGVCLNASCQNKRPYCHHCRLQHHSQHVNDLKNFEQLNDFSIQLAKVFEEIQNKFFAIQKCLQTLNDQLKELYVNPKTNFNEFNLTDLEKLVFKLLSLNQLSNSALLQNLNDFNKRLSFFNKEGLNQIKANQSGVLSTIKSDINQISNSISANSITLNPVDQNIFHFSEQLTFKGISIQENGKKAVCTGLEWGFAMCEPVILKKGTSRFVFQVCHSNICNLYVGVCHKDKIIQSNYSPNSFQKIGHGAYLIFSTGLILSHLQSEINYQFKGFSYSNNDIIIMEVDMNQQQIVFTHQQKQQQITMKLDVSQDLYPYAELCFGSSVQILQI</sequence>
<dbReference type="OrthoDB" id="303920at2759"/>
<reference evidence="1" key="1">
    <citation type="submission" date="2021-01" db="EMBL/GenBank/DDBJ databases">
        <authorList>
            <consortium name="Genoscope - CEA"/>
            <person name="William W."/>
        </authorList>
    </citation>
    <scope>NUCLEOTIDE SEQUENCE</scope>
</reference>
<proteinExistence type="predicted"/>
<protein>
    <submittedName>
        <fullName evidence="1">Uncharacterized protein</fullName>
    </submittedName>
</protein>
<comment type="caution">
    <text evidence="1">The sequence shown here is derived from an EMBL/GenBank/DDBJ whole genome shotgun (WGS) entry which is preliminary data.</text>
</comment>
<dbReference type="EMBL" id="CAJJDN010000018">
    <property type="protein sequence ID" value="CAD8063597.1"/>
    <property type="molecule type" value="Genomic_DNA"/>
</dbReference>
<evidence type="ECO:0000313" key="1">
    <source>
        <dbReference type="EMBL" id="CAD8063597.1"/>
    </source>
</evidence>
<dbReference type="AlphaFoldDB" id="A0A8S1L7Z7"/>
<accession>A0A8S1L7Z7</accession>
<keyword evidence="2" id="KW-1185">Reference proteome</keyword>
<organism evidence="1 2">
    <name type="scientific">Paramecium sonneborni</name>
    <dbReference type="NCBI Taxonomy" id="65129"/>
    <lineage>
        <taxon>Eukaryota</taxon>
        <taxon>Sar</taxon>
        <taxon>Alveolata</taxon>
        <taxon>Ciliophora</taxon>
        <taxon>Intramacronucleata</taxon>
        <taxon>Oligohymenophorea</taxon>
        <taxon>Peniculida</taxon>
        <taxon>Parameciidae</taxon>
        <taxon>Paramecium</taxon>
    </lineage>
</organism>